<reference evidence="3" key="1">
    <citation type="submission" date="2011-03" db="EMBL/GenBank/DDBJ databases">
        <authorList>
            <person name="Voget S."/>
            <person name="Streit W.R."/>
            <person name="Jaeger K.E."/>
            <person name="Daniel R."/>
        </authorList>
    </citation>
    <scope>NUCLEOTIDE SEQUENCE [LARGE SCALE GENOMIC DNA]</scope>
    <source>
        <strain evidence="3">PG1</strain>
    </source>
</reference>
<proteinExistence type="predicted"/>
<feature type="compositionally biased region" description="Acidic residues" evidence="1">
    <location>
        <begin position="1487"/>
        <end position="1497"/>
    </location>
</feature>
<feature type="region of interest" description="Disordered" evidence="1">
    <location>
        <begin position="1244"/>
        <end position="1512"/>
    </location>
</feature>
<gene>
    <name evidence="2" type="ORF">BGL_2c02080</name>
</gene>
<name>A0A0B6S1P6_BURPL</name>
<dbReference type="HOGENOM" id="CLU_004156_0_0_4"/>
<sequence length="1512" mass="159344">MSFKSVLARVGGGSADARPAAEARGIPGVTHAVPAPAAQPAAPLPARRDATHPGAPATRHAQPHPAPAHGQTDAAGAEARRRQGTDRLKAMFTRARPDAHGTAPKPPSQSPGTLANAVAHVNAAATDISTPFSQHSDRHRPLSAQQYRTDVTRYATDTRASHTAALARKQRKRVDDALGAAMPAIPEDEPPDADEAALRLESLDSRAGLSVQVRAWFPDPHAGAQASRRLADRLAGLGAPERAPAMLRGVLTAGALREAGVHDPAQARDVLDALAALDFARMDTQTSALPAGAAREVDATRARAWLVARTLSRTDEGFDALRTLRGPGHEPPLQLMAQRMMLQAADHADPGPHDALTAAGDPAPGAVQARLLAGPDAAKLPARAFAAAAIANTGGATRMRPDQKGDFFAWRQHFRDDGAGTPLAMTRERLHRFTGKTLDRAGENRWKTFAARAVGKHRSPLAAVRNGTQDVTRLTIAKEKKALGELADRREALLGLPAMQPAATLGHAQPAHSLVELAALHVWFDSGGFKTGKPDAAQRKAIVAKARQMRGEIARQPASPARDAFLRDTEAWDGRHAQDHAAFAGVGNVPFDLDRLAGWAQRAQVEDPAFVAELDARIDGELAALKASAKNLPRAVGTPDREHVVDALGEIVKQLPSGARLRVQDGNRAGISTRGLSANFGKLLNATGIPLTARVDARYNKNRSALVEFARSNYGAEIFAGTADGSSWQAGAGVRVGYDFDVGLSYVRAGVTAQGMLYQSETNNPRGVSLRVTRRVKEDGSNFDDKTLETKYAGLFKHLVDSSAAAPDKSAEGTWNHLADQYLEDEDISVGWTDGTDKTSRSGATFDVGVYGGIPHTPLSAGVGVGVGYTSTHHHIREQRDHGGSLQLEQHRSGGGSQWVGRLTAGLSGSVPIGTKPHTVGLGTTSVDTPSINLALRDTGIESRVQIARDNGVLMPRSCIVDVEYKSPRMFTRAIDAQRGAWRDLYALDSLKKQGVTIETAGPGHWAAAHARADEKIDRLLGEVRGNSAPNQTYFHRFRLRGDAATRINALTASEVGGRPNPAVAREINRIMSDPASWIASDLKVKEVNSSASRAGLNVALHVTAVTQVSGEHEIVSETADFAQLDALERYQADRAAAAGVEDEAEVGDEDEEMAVMPADTAPVRDAGGPPARAAIEGNHAGIDGRRPVTAHAPPPQPRPRPQPRPPRPDRAPLPLPTPTPLDAAGGARRASGLAALDRLREPAPAPQFGSLGAALDGGRQTPRTLDAAREPAPARRFDSLGAALDGGRQTPRTLDAAREPAPAPQFGSLGAALDGGRQTPTTLDAAREPAPAPQFGSLGAALDGGRQTPTTLDAAREPAPARRFDSLGAALDGGRQTPTTLDAARTPALQRASLATTLDGRRPVRPAQPASQPPRAPLGTPRFGSIDAMLDDRQLARDAQPGIASVMERGRTGSTSTSAVPGGGNAPARAPLDTAGTTTAPRAEETPDTDDDEDDVFHDARESFDNAPPSP</sequence>
<feature type="compositionally biased region" description="Pro residues" evidence="1">
    <location>
        <begin position="1193"/>
        <end position="1220"/>
    </location>
</feature>
<feature type="compositionally biased region" description="Basic and acidic residues" evidence="1">
    <location>
        <begin position="1267"/>
        <end position="1279"/>
    </location>
</feature>
<evidence type="ECO:0000313" key="2">
    <source>
        <dbReference type="EMBL" id="AJK48304.1"/>
    </source>
</evidence>
<dbReference type="Proteomes" id="UP000031838">
    <property type="component" value="Chromosome 2"/>
</dbReference>
<protein>
    <recommendedName>
        <fullName evidence="4">Awr type III effector family protein</fullName>
    </recommendedName>
</protein>
<feature type="region of interest" description="Disordered" evidence="1">
    <location>
        <begin position="94"/>
        <end position="113"/>
    </location>
</feature>
<feature type="region of interest" description="Disordered" evidence="1">
    <location>
        <begin position="1161"/>
        <end position="1231"/>
    </location>
</feature>
<feature type="compositionally biased region" description="Low complexity" evidence="1">
    <location>
        <begin position="32"/>
        <end position="45"/>
    </location>
</feature>
<dbReference type="EMBL" id="CP002581">
    <property type="protein sequence ID" value="AJK48304.1"/>
    <property type="molecule type" value="Genomic_DNA"/>
</dbReference>
<evidence type="ECO:0000313" key="3">
    <source>
        <dbReference type="Proteomes" id="UP000031838"/>
    </source>
</evidence>
<feature type="compositionally biased region" description="Basic and acidic residues" evidence="1">
    <location>
        <begin position="1355"/>
        <end position="1366"/>
    </location>
</feature>
<organism evidence="2 3">
    <name type="scientific">Burkholderia plantarii</name>
    <dbReference type="NCBI Taxonomy" id="41899"/>
    <lineage>
        <taxon>Bacteria</taxon>
        <taxon>Pseudomonadati</taxon>
        <taxon>Pseudomonadota</taxon>
        <taxon>Betaproteobacteria</taxon>
        <taxon>Burkholderiales</taxon>
        <taxon>Burkholderiaceae</taxon>
        <taxon>Burkholderia</taxon>
    </lineage>
</organism>
<keyword evidence="3" id="KW-1185">Reference proteome</keyword>
<dbReference type="KEGG" id="bgp:BGL_2c02080"/>
<accession>A0A0B6S1P6</accession>
<dbReference type="RefSeq" id="WP_042626965.1">
    <property type="nucleotide sequence ID" value="NZ_CP002581.1"/>
</dbReference>
<evidence type="ECO:0000256" key="1">
    <source>
        <dbReference type="SAM" id="MobiDB-lite"/>
    </source>
</evidence>
<reference evidence="2 3" key="2">
    <citation type="journal article" date="2016" name="Appl. Microbiol. Biotechnol.">
        <title>Mutations improving production and secretion of extracellular lipase by Burkholderia glumae PG1.</title>
        <authorList>
            <person name="Knapp A."/>
            <person name="Voget S."/>
            <person name="Gao R."/>
            <person name="Zaburannyi N."/>
            <person name="Krysciak D."/>
            <person name="Breuer M."/>
            <person name="Hauer B."/>
            <person name="Streit W.R."/>
            <person name="Muller R."/>
            <person name="Daniel R."/>
            <person name="Jaeger K.E."/>
        </authorList>
    </citation>
    <scope>NUCLEOTIDE SEQUENCE [LARGE SCALE GENOMIC DNA]</scope>
    <source>
        <strain evidence="2 3">PG1</strain>
    </source>
</reference>
<feature type="region of interest" description="Disordered" evidence="1">
    <location>
        <begin position="1"/>
        <end position="82"/>
    </location>
</feature>
<feature type="compositionally biased region" description="Low complexity" evidence="1">
    <location>
        <begin position="1221"/>
        <end position="1231"/>
    </location>
</feature>
<evidence type="ECO:0008006" key="4">
    <source>
        <dbReference type="Google" id="ProtNLM"/>
    </source>
</evidence>